<evidence type="ECO:0000313" key="3">
    <source>
        <dbReference type="EMBL" id="MEJ1154314.1"/>
    </source>
</evidence>
<keyword evidence="4" id="KW-1185">Reference proteome</keyword>
<dbReference type="PANTHER" id="PTHR34512:SF30">
    <property type="entry name" value="OUTER MEMBRANE PROTEIN ASSEMBLY FACTOR BAMB"/>
    <property type="match status" value="1"/>
</dbReference>
<dbReference type="Gene3D" id="2.130.10.10">
    <property type="entry name" value="YVTN repeat-like/Quinoprotein amine dehydrogenase"/>
    <property type="match status" value="1"/>
</dbReference>
<protein>
    <submittedName>
        <fullName evidence="3">PQQ-binding-like beta-propeller repeat protein</fullName>
    </submittedName>
</protein>
<comment type="caution">
    <text evidence="3">The sequence shown here is derived from an EMBL/GenBank/DDBJ whole genome shotgun (WGS) entry which is preliminary data.</text>
</comment>
<reference evidence="3 4" key="1">
    <citation type="submission" date="2024-02" db="EMBL/GenBank/DDBJ databases">
        <authorList>
            <person name="Saticioglu I.B."/>
        </authorList>
    </citation>
    <scope>NUCLEOTIDE SEQUENCE [LARGE SCALE GENOMIC DNA]</scope>
    <source>
        <strain evidence="3 4">Mu-86</strain>
    </source>
</reference>
<evidence type="ECO:0000256" key="1">
    <source>
        <dbReference type="SAM" id="Phobius"/>
    </source>
</evidence>
<dbReference type="SUPFAM" id="SSF50998">
    <property type="entry name" value="Quinoprotein alcohol dehydrogenase-like"/>
    <property type="match status" value="1"/>
</dbReference>
<dbReference type="InterPro" id="IPR015943">
    <property type="entry name" value="WD40/YVTN_repeat-like_dom_sf"/>
</dbReference>
<feature type="domain" description="Pyrrolo-quinoline quinone repeat" evidence="2">
    <location>
        <begin position="123"/>
        <end position="273"/>
    </location>
</feature>
<dbReference type="InterPro" id="IPR002372">
    <property type="entry name" value="PQQ_rpt_dom"/>
</dbReference>
<gene>
    <name evidence="3" type="ORF">WDU96_01715</name>
</gene>
<proteinExistence type="predicted"/>
<keyword evidence="1" id="KW-0472">Membrane</keyword>
<evidence type="ECO:0000313" key="4">
    <source>
        <dbReference type="Proteomes" id="UP001368654"/>
    </source>
</evidence>
<dbReference type="EMBL" id="JBBDGL010000001">
    <property type="protein sequence ID" value="MEJ1154314.1"/>
    <property type="molecule type" value="Genomic_DNA"/>
</dbReference>
<feature type="transmembrane region" description="Helical" evidence="1">
    <location>
        <begin position="16"/>
        <end position="36"/>
    </location>
</feature>
<dbReference type="Proteomes" id="UP001368654">
    <property type="component" value="Unassembled WGS sequence"/>
</dbReference>
<dbReference type="InterPro" id="IPR011047">
    <property type="entry name" value="Quinoprotein_ADH-like_sf"/>
</dbReference>
<keyword evidence="1" id="KW-0812">Transmembrane</keyword>
<name>A0ABU8LR22_9MICO</name>
<evidence type="ECO:0000259" key="2">
    <source>
        <dbReference type="Pfam" id="PF13360"/>
    </source>
</evidence>
<sequence length="476" mass="49590">MNTDSPPLAPSRGKRTVWIALAAVAVVAVIAAWLLWPRTEEPAEPIATVALTPTPTPAASAPVAGVDSANWPACRVAKDITEIPAALWSHPDTTEERWITAYATGREGDAILATSAAASSLDLSLLDASSGAEAWRAELPETVGWTALWAVAPDDEHLVVLIKAQAGGDYALVSLDRTSGAIVDRTEVESTFQNIQTAYDDVFSATTATFDGDLLVLNSDAQVQRLDPADLSTPVWSIDASALIANPASQAASEPILAAGELIFVGDAAHRLTDGSRSAWERTSGTYAEVDEATIHLFSDDAGAHAERIDPTTGASIWQSTGDFAIIAGSQLATVSGDNAEAALLDPSSGEVTSVRLSGSIPGNASAVTASQCEVLPFGDAYFDVRDSGVSITSGVGLVDGLDFTSSFTSDSVVYGFVYPPEQAAVLAGVSRDTGEVLWQFDTGIDSMRENELKQTGGTLLTVRNNEQPPTVSGIG</sequence>
<keyword evidence="1" id="KW-1133">Transmembrane helix</keyword>
<organism evidence="3 4">
    <name type="scientific">Microbacterium marmarense</name>
    <dbReference type="NCBI Taxonomy" id="3122051"/>
    <lineage>
        <taxon>Bacteria</taxon>
        <taxon>Bacillati</taxon>
        <taxon>Actinomycetota</taxon>
        <taxon>Actinomycetes</taxon>
        <taxon>Micrococcales</taxon>
        <taxon>Microbacteriaceae</taxon>
        <taxon>Microbacterium</taxon>
    </lineage>
</organism>
<dbReference type="RefSeq" id="WP_337336753.1">
    <property type="nucleotide sequence ID" value="NZ_JBBDGL010000001.1"/>
</dbReference>
<accession>A0ABU8LR22</accession>
<dbReference type="Pfam" id="PF13360">
    <property type="entry name" value="PQQ_2"/>
    <property type="match status" value="1"/>
</dbReference>
<dbReference type="PANTHER" id="PTHR34512">
    <property type="entry name" value="CELL SURFACE PROTEIN"/>
    <property type="match status" value="1"/>
</dbReference>